<feature type="transmembrane region" description="Helical" evidence="1">
    <location>
        <begin position="31"/>
        <end position="52"/>
    </location>
</feature>
<protein>
    <recommendedName>
        <fullName evidence="2">EamA domain-containing protein</fullName>
    </recommendedName>
</protein>
<dbReference type="Gene3D" id="1.10.3730.20">
    <property type="match status" value="1"/>
</dbReference>
<sequence>MDYIKYAYIALIGWGVWAIGSKVLSHHLNSVSISFWISSWSLLFLLFYLLFSKDSLQFNHYSLCAIPIGFVSLIAILAFYQALKNGPASVVVPLTNLYVIFPVLYGFLILREPPTISRLLGIGFALAASILLTR</sequence>
<organism evidence="3">
    <name type="scientific">candidate division WOR-3 bacterium</name>
    <dbReference type="NCBI Taxonomy" id="2052148"/>
    <lineage>
        <taxon>Bacteria</taxon>
        <taxon>Bacteria division WOR-3</taxon>
    </lineage>
</organism>
<feature type="transmembrane region" description="Helical" evidence="1">
    <location>
        <begin position="90"/>
        <end position="110"/>
    </location>
</feature>
<feature type="transmembrane region" description="Helical" evidence="1">
    <location>
        <begin position="58"/>
        <end position="83"/>
    </location>
</feature>
<dbReference type="AlphaFoldDB" id="A0A7V3RFR2"/>
<reference evidence="3" key="1">
    <citation type="journal article" date="2020" name="mSystems">
        <title>Genome- and Community-Level Interaction Insights into Carbon Utilization and Element Cycling Functions of Hydrothermarchaeota in Hydrothermal Sediment.</title>
        <authorList>
            <person name="Zhou Z."/>
            <person name="Liu Y."/>
            <person name="Xu W."/>
            <person name="Pan J."/>
            <person name="Luo Z.H."/>
            <person name="Li M."/>
        </authorList>
    </citation>
    <scope>NUCLEOTIDE SEQUENCE [LARGE SCALE GENOMIC DNA]</scope>
    <source>
        <strain evidence="3">SpSt-961</strain>
    </source>
</reference>
<keyword evidence="1" id="KW-0812">Transmembrane</keyword>
<dbReference type="SUPFAM" id="SSF103481">
    <property type="entry name" value="Multidrug resistance efflux transporter EmrE"/>
    <property type="match status" value="1"/>
</dbReference>
<feature type="domain" description="EamA" evidence="2">
    <location>
        <begin position="6"/>
        <end position="133"/>
    </location>
</feature>
<comment type="caution">
    <text evidence="3">The sequence shown here is derived from an EMBL/GenBank/DDBJ whole genome shotgun (WGS) entry which is preliminary data.</text>
</comment>
<evidence type="ECO:0000313" key="3">
    <source>
        <dbReference type="EMBL" id="HGE77373.1"/>
    </source>
</evidence>
<dbReference type="GO" id="GO:0016020">
    <property type="term" value="C:membrane"/>
    <property type="evidence" value="ECO:0007669"/>
    <property type="project" value="InterPro"/>
</dbReference>
<feature type="transmembrane region" description="Helical" evidence="1">
    <location>
        <begin position="6"/>
        <end position="24"/>
    </location>
</feature>
<name>A0A7V3RFR2_UNCW3</name>
<keyword evidence="1" id="KW-0472">Membrane</keyword>
<evidence type="ECO:0000256" key="1">
    <source>
        <dbReference type="SAM" id="Phobius"/>
    </source>
</evidence>
<feature type="transmembrane region" description="Helical" evidence="1">
    <location>
        <begin position="116"/>
        <end position="133"/>
    </location>
</feature>
<evidence type="ECO:0000259" key="2">
    <source>
        <dbReference type="Pfam" id="PF00892"/>
    </source>
</evidence>
<dbReference type="InterPro" id="IPR000620">
    <property type="entry name" value="EamA_dom"/>
</dbReference>
<proteinExistence type="predicted"/>
<gene>
    <name evidence="3" type="ORF">ENX68_00030</name>
</gene>
<accession>A0A7V3RFR2</accession>
<dbReference type="EMBL" id="DTOZ01000003">
    <property type="protein sequence ID" value="HGE77373.1"/>
    <property type="molecule type" value="Genomic_DNA"/>
</dbReference>
<dbReference type="InterPro" id="IPR037185">
    <property type="entry name" value="EmrE-like"/>
</dbReference>
<dbReference type="Pfam" id="PF00892">
    <property type="entry name" value="EamA"/>
    <property type="match status" value="1"/>
</dbReference>
<keyword evidence="1" id="KW-1133">Transmembrane helix</keyword>